<dbReference type="OrthoDB" id="9807565at2"/>
<dbReference type="PROSITE" id="PS50043">
    <property type="entry name" value="HTH_LUXR_2"/>
    <property type="match status" value="1"/>
</dbReference>
<dbReference type="SUPFAM" id="SSF46894">
    <property type="entry name" value="C-terminal effector domain of the bipartite response regulators"/>
    <property type="match status" value="1"/>
</dbReference>
<protein>
    <submittedName>
        <fullName evidence="5">Regulatory LuxR family protein</fullName>
    </submittedName>
</protein>
<evidence type="ECO:0000313" key="6">
    <source>
        <dbReference type="Proteomes" id="UP000245430"/>
    </source>
</evidence>
<feature type="domain" description="HTH luxR-type" evidence="4">
    <location>
        <begin position="808"/>
        <end position="873"/>
    </location>
</feature>
<accession>A0A316DPG4</accession>
<dbReference type="InterPro" id="IPR027417">
    <property type="entry name" value="P-loop_NTPase"/>
</dbReference>
<reference evidence="5 6" key="1">
    <citation type="submission" date="2018-05" db="EMBL/GenBank/DDBJ databases">
        <title>Genomic Encyclopedia of Archaeal and Bacterial Type Strains, Phase II (KMG-II): from individual species to whole genera.</title>
        <authorList>
            <person name="Goeker M."/>
        </authorList>
    </citation>
    <scope>NUCLEOTIDE SEQUENCE [LARGE SCALE GENOMIC DNA]</scope>
    <source>
        <strain evidence="5 6">DSM 22637</strain>
    </source>
</reference>
<dbReference type="Gene3D" id="1.10.10.10">
    <property type="entry name" value="Winged helix-like DNA-binding domain superfamily/Winged helix DNA-binding domain"/>
    <property type="match status" value="1"/>
</dbReference>
<dbReference type="GO" id="GO:0003677">
    <property type="term" value="F:DNA binding"/>
    <property type="evidence" value="ECO:0007669"/>
    <property type="project" value="UniProtKB-KW"/>
</dbReference>
<proteinExistence type="predicted"/>
<evidence type="ECO:0000313" key="5">
    <source>
        <dbReference type="EMBL" id="PWK19646.1"/>
    </source>
</evidence>
<dbReference type="CDD" id="cd06170">
    <property type="entry name" value="LuxR_C_like"/>
    <property type="match status" value="1"/>
</dbReference>
<dbReference type="PANTHER" id="PTHR44688:SF16">
    <property type="entry name" value="DNA-BINDING TRANSCRIPTIONAL ACTIVATOR DEVR_DOSR"/>
    <property type="match status" value="1"/>
</dbReference>
<dbReference type="Pfam" id="PF00196">
    <property type="entry name" value="GerE"/>
    <property type="match status" value="1"/>
</dbReference>
<name>A0A316DPG4_9FLAO</name>
<keyword evidence="2" id="KW-0238">DNA-binding</keyword>
<gene>
    <name evidence="5" type="ORF">LX78_00995</name>
</gene>
<dbReference type="EMBL" id="QGGP01000002">
    <property type="protein sequence ID" value="PWK19646.1"/>
    <property type="molecule type" value="Genomic_DNA"/>
</dbReference>
<dbReference type="PANTHER" id="PTHR44688">
    <property type="entry name" value="DNA-BINDING TRANSCRIPTIONAL ACTIVATOR DEVR_DOSR"/>
    <property type="match status" value="1"/>
</dbReference>
<dbReference type="InterPro" id="IPR011990">
    <property type="entry name" value="TPR-like_helical_dom_sf"/>
</dbReference>
<dbReference type="SUPFAM" id="SSF48452">
    <property type="entry name" value="TPR-like"/>
    <property type="match status" value="1"/>
</dbReference>
<dbReference type="SMART" id="SM00421">
    <property type="entry name" value="HTH_LUXR"/>
    <property type="match status" value="1"/>
</dbReference>
<keyword evidence="6" id="KW-1185">Reference proteome</keyword>
<comment type="caution">
    <text evidence="5">The sequence shown here is derived from an EMBL/GenBank/DDBJ whole genome shotgun (WGS) entry which is preliminary data.</text>
</comment>
<dbReference type="InterPro" id="IPR000792">
    <property type="entry name" value="Tscrpt_reg_LuxR_C"/>
</dbReference>
<dbReference type="Gene3D" id="3.40.50.300">
    <property type="entry name" value="P-loop containing nucleotide triphosphate hydrolases"/>
    <property type="match status" value="1"/>
</dbReference>
<evidence type="ECO:0000256" key="2">
    <source>
        <dbReference type="ARBA" id="ARBA00023125"/>
    </source>
</evidence>
<dbReference type="PRINTS" id="PR00038">
    <property type="entry name" value="HTHLUXR"/>
</dbReference>
<dbReference type="Pfam" id="PF25873">
    <property type="entry name" value="WHD_MalT"/>
    <property type="match status" value="1"/>
</dbReference>
<dbReference type="PROSITE" id="PS00622">
    <property type="entry name" value="HTH_LUXR_1"/>
    <property type="match status" value="1"/>
</dbReference>
<dbReference type="AlphaFoldDB" id="A0A316DPG4"/>
<dbReference type="InterPro" id="IPR059106">
    <property type="entry name" value="WHD_MalT"/>
</dbReference>
<dbReference type="Gene3D" id="1.25.40.10">
    <property type="entry name" value="Tetratricopeptide repeat domain"/>
    <property type="match status" value="2"/>
</dbReference>
<dbReference type="GO" id="GO:0006355">
    <property type="term" value="P:regulation of DNA-templated transcription"/>
    <property type="evidence" value="ECO:0007669"/>
    <property type="project" value="InterPro"/>
</dbReference>
<keyword evidence="3" id="KW-0804">Transcription</keyword>
<sequence>MRHSKLNIPALPSDLIRRPHLLKKLERKSAVALILISAPAGYGKSILISQWIKETESAHAWLSIDETMNDTSIFLTYISEAISKFSSIEKQSLKNLDKDYNFINWPSIIEIFVNSLNVLDEHTVLILDNYHLIRNQEIHQLVQTLIDEEIKNLQVLIITRWDPPFKLQKLRIYDRIVELRMSNLKFEKDELIQFFTLHRNIKLTSDEVDKVIEDTEGWILAIRMLLLARSFRMEDYEIKGIENISNYLDQLLSYISLNLEPEFFKQMQLCALCDQFNVELIDSICDFAYEGSCKGEVFLAKLKELNFFIIATDLDGGWYRFHHLVGETLIRNLKKTDPDIAISIYTHISKWFFDKNFVDEAINFAIKAKNYDLACSQITKHRASILDQDQWWVLQRWLDKIPRQIRNANMDILVTELLVCEETWNIEDFSSILNRIESIGLENSNAENISRYLFHLGYFLTFVEPNPKKAVESLEQSIALFHDESALFGGRRDTILACSRQMLGETSLALKSLEDIHEKFERSSKLYVRSLDGKVLVHLLSGNFESANKDLKKFLFLVQDSDFLYLKGWSSYYQGNIAFQFFQKDRAMNTFKKALEFEGVFNYRVYFDALAGLVLMSSLQKDKEATALFLEKMSQMANKLKDTNFKNYYRSVQARVNWHKGMGEKEMSWVTTDRVKQHSSLYLFLIDVPELTKTRIMISHGSNIQVQEALSVLEEVEVMLESVYNHYQHIDIILLKAMGFFRLRKENLAAKWLAEALTLAEKKNMIRPIMEVAMVMPSLFSVLKDAATYRILTFIIFDVVPQKTRERNLSDVNELTLREQEIIRLIFKGLRNKEVAQQLNISILTVKTHLRNIYSKLDVSSRTAMINKILEKNLFTL</sequence>
<organism evidence="5 6">
    <name type="scientific">Xanthomarina spongicola</name>
    <dbReference type="NCBI Taxonomy" id="570520"/>
    <lineage>
        <taxon>Bacteria</taxon>
        <taxon>Pseudomonadati</taxon>
        <taxon>Bacteroidota</taxon>
        <taxon>Flavobacteriia</taxon>
        <taxon>Flavobacteriales</taxon>
        <taxon>Flavobacteriaceae</taxon>
        <taxon>Xanthomarina</taxon>
    </lineage>
</organism>
<keyword evidence="1" id="KW-0805">Transcription regulation</keyword>
<dbReference type="InterPro" id="IPR016032">
    <property type="entry name" value="Sig_transdc_resp-reg_C-effctor"/>
</dbReference>
<dbReference type="InterPro" id="IPR036388">
    <property type="entry name" value="WH-like_DNA-bd_sf"/>
</dbReference>
<dbReference type="Proteomes" id="UP000245430">
    <property type="component" value="Unassembled WGS sequence"/>
</dbReference>
<dbReference type="SUPFAM" id="SSF52540">
    <property type="entry name" value="P-loop containing nucleoside triphosphate hydrolases"/>
    <property type="match status" value="1"/>
</dbReference>
<evidence type="ECO:0000256" key="1">
    <source>
        <dbReference type="ARBA" id="ARBA00023015"/>
    </source>
</evidence>
<evidence type="ECO:0000256" key="3">
    <source>
        <dbReference type="ARBA" id="ARBA00023163"/>
    </source>
</evidence>
<evidence type="ECO:0000259" key="4">
    <source>
        <dbReference type="PROSITE" id="PS50043"/>
    </source>
</evidence>